<organism evidence="2 3">
    <name type="scientific">Cordylochernes scorpioides</name>
    <dbReference type="NCBI Taxonomy" id="51811"/>
    <lineage>
        <taxon>Eukaryota</taxon>
        <taxon>Metazoa</taxon>
        <taxon>Ecdysozoa</taxon>
        <taxon>Arthropoda</taxon>
        <taxon>Chelicerata</taxon>
        <taxon>Arachnida</taxon>
        <taxon>Pseudoscorpiones</taxon>
        <taxon>Cheliferoidea</taxon>
        <taxon>Chernetidae</taxon>
        <taxon>Cordylochernes</taxon>
    </lineage>
</organism>
<dbReference type="Pfam" id="PF02932">
    <property type="entry name" value="Neur_chan_memb"/>
    <property type="match status" value="1"/>
</dbReference>
<protein>
    <submittedName>
        <fullName evidence="2">K02A2.6-like</fullName>
    </submittedName>
</protein>
<dbReference type="Gene3D" id="3.10.10.10">
    <property type="entry name" value="HIV Type 1 Reverse Transcriptase, subunit A, domain 1"/>
    <property type="match status" value="1"/>
</dbReference>
<keyword evidence="3" id="KW-1185">Reference proteome</keyword>
<dbReference type="Proteomes" id="UP001235939">
    <property type="component" value="Chromosome 22"/>
</dbReference>
<dbReference type="SUPFAM" id="SSF90112">
    <property type="entry name" value="Neurotransmitter-gated ion-channel transmembrane pore"/>
    <property type="match status" value="1"/>
</dbReference>
<dbReference type="SUPFAM" id="SSF56672">
    <property type="entry name" value="DNA/RNA polymerases"/>
    <property type="match status" value="1"/>
</dbReference>
<evidence type="ECO:0000313" key="3">
    <source>
        <dbReference type="Proteomes" id="UP001235939"/>
    </source>
</evidence>
<evidence type="ECO:0000313" key="2">
    <source>
        <dbReference type="EMBL" id="UYV83057.1"/>
    </source>
</evidence>
<dbReference type="InterPro" id="IPR038050">
    <property type="entry name" value="Neuro_actylchol_rec"/>
</dbReference>
<accession>A0ABY6LSD6</accession>
<dbReference type="EMBL" id="CP092884">
    <property type="protein sequence ID" value="UYV83057.1"/>
    <property type="molecule type" value="Genomic_DNA"/>
</dbReference>
<name>A0ABY6LSD6_9ARAC</name>
<dbReference type="PANTHER" id="PTHR24559">
    <property type="entry name" value="TRANSPOSON TY3-I GAG-POL POLYPROTEIN"/>
    <property type="match status" value="1"/>
</dbReference>
<dbReference type="InterPro" id="IPR043128">
    <property type="entry name" value="Rev_trsase/Diguanyl_cyclase"/>
</dbReference>
<dbReference type="InterPro" id="IPR053134">
    <property type="entry name" value="RNA-dir_DNA_polymerase"/>
</dbReference>
<dbReference type="PROSITE" id="PS50878">
    <property type="entry name" value="RT_POL"/>
    <property type="match status" value="1"/>
</dbReference>
<dbReference type="Gene3D" id="1.20.58.390">
    <property type="entry name" value="Neurotransmitter-gated ion-channel transmembrane domain"/>
    <property type="match status" value="1"/>
</dbReference>
<dbReference type="InterPro" id="IPR043502">
    <property type="entry name" value="DNA/RNA_pol_sf"/>
</dbReference>
<dbReference type="Gene3D" id="3.30.70.270">
    <property type="match status" value="1"/>
</dbReference>
<dbReference type="InterPro" id="IPR006029">
    <property type="entry name" value="Neurotrans-gated_channel_TM"/>
</dbReference>
<gene>
    <name evidence="2" type="ORF">LAZ67_22002011</name>
</gene>
<dbReference type="PANTHER" id="PTHR24559:SF444">
    <property type="entry name" value="REVERSE TRANSCRIPTASE DOMAIN-CONTAINING PROTEIN"/>
    <property type="match status" value="1"/>
</dbReference>
<dbReference type="InterPro" id="IPR000477">
    <property type="entry name" value="RT_dom"/>
</dbReference>
<evidence type="ECO:0000259" key="1">
    <source>
        <dbReference type="PROSITE" id="PS50878"/>
    </source>
</evidence>
<reference evidence="2 3" key="1">
    <citation type="submission" date="2022-03" db="EMBL/GenBank/DDBJ databases">
        <title>A chromosomal length assembly of Cordylochernes scorpioides.</title>
        <authorList>
            <person name="Zeh D."/>
            <person name="Zeh J."/>
        </authorList>
    </citation>
    <scope>NUCLEOTIDE SEQUENCE [LARGE SCALE GENOMIC DNA]</scope>
    <source>
        <strain evidence="2">IN4F17</strain>
        <tissue evidence="2">Whole Body</tissue>
    </source>
</reference>
<dbReference type="CDD" id="cd01647">
    <property type="entry name" value="RT_LTR"/>
    <property type="match status" value="1"/>
</dbReference>
<dbReference type="Pfam" id="PF00078">
    <property type="entry name" value="RVT_1"/>
    <property type="match status" value="1"/>
</dbReference>
<proteinExistence type="predicted"/>
<dbReference type="InterPro" id="IPR036719">
    <property type="entry name" value="Neuro-gated_channel_TM_sf"/>
</dbReference>
<sequence>MQNSRKRELELKERSSRSLLANVLDIEDDFRQHRASSAANNSFLSAAAGPGPGSGGPEEPATIHACLSSHRELASILRELRYITDRMKHEDAVGDIIAEWKYAAMVVDRLCLIVFTSSPSSLPSSVSSPPPIWLRSDHSPSWNVPGGPIILLMTGSTTQWQADLAPKEMAASDMRNRHHVQPLLTSGKDEVTSPDVRECLISMISTHLEETKKIRLLTCLNEFADIFDFEKKSFPVSGEIKHKIDTSDYPPVRQRPYRVSPAERRVIQSEVEKMMETKIIRPSSSPWASPVILVRKKDGSLRFCVDYRRLNKITKKDVYPLPRIDDALDTLSGSRYFSTMDMRSGYWQIEVDDKDREKTAFITPDGLYEFNVMPFGLCNAPATFERMIDNVLRGLKWDMCLCYLDDIVIYGSTFKEHLTRLYKVLRCIQQAGLCLNYKKCHFASRQITILGHVVNEFGTQPDPEKVKAIVHFPKPRNIRDQKFSWVKFIL</sequence>
<feature type="domain" description="Reverse transcriptase" evidence="1">
    <location>
        <begin position="275"/>
        <end position="454"/>
    </location>
</feature>